<dbReference type="EMBL" id="CAXAMN010021596">
    <property type="protein sequence ID" value="CAK9061260.1"/>
    <property type="molecule type" value="Genomic_DNA"/>
</dbReference>
<comment type="caution">
    <text evidence="6">The sequence shown here is derived from an EMBL/GenBank/DDBJ whole genome shotgun (WGS) entry which is preliminary data.</text>
</comment>
<proteinExistence type="predicted"/>
<feature type="compositionally biased region" description="Basic and acidic residues" evidence="4">
    <location>
        <begin position="1"/>
        <end position="21"/>
    </location>
</feature>
<sequence length="1075" mass="120990">MKCHEADHDTWAAATTEDRRRVNQYHLPGQPMTHSGRAAPGTPLMDGRTVSKSMKMSSKMTSGLTRTQQRILSNGSRYLELEEQEEELEASRRKDVKSLSAEDEALLDDLFIQAQQESMRDLMAFIEVTVLISPDQALGLHLDGVPVTAAAAWEIPLSTQVTKIEPHGLLQIWSQPDQLVVDENASLRLARVDGREGLDGVSYLKSIFQTYKMRQTGDPSETLKVNLTFCREAKFKFNFKQRQCVGTALHVAVLHRNGFGLLRRLLQQKADPEQEFYYRSRGDPAFAPAIHLAAARDLIRHISLLIEHRASVHAVSKVNNENNFTALHEAASYGLQRSALCLLRARADPNATNLKMHTPLHCAARQGDTRMCLLLKNHGADLKAKDVNEATPVIVAVERGRFRFDKLFILMEKSFEDLLVVSRLCASVGPEVMRDNSTNEVHHSWREALVKEASEKPVRAAEHWMEIMNNSAGAGEDILDALTVLPQAQSDAFNPVPRRARLPLGKDMLCCYERTSEWKYDTESAVWQSKLCPGIKSGWVTRGSGPASNRAFENLLGYFKRGGGPSERNLSASTVRATEYLKQEATRSESTELVPVKVRQLKLPGIINPDVMDILAFTVNHNVLRKPTGQAIILFAWDHVARYYYLTYVFYQVIIIGSLVAEVASPPETLWGSRVRWSLLAVLAVLELFYEFWEMCGFFCYLQQGWWRYILNPENYYNWTSIGLLIALVCLTYNDHSGLQEMPIWLSIVVLARWIQLTWSCRAFGLVGQKILPIMQASVSAHIGGIMFVTLCVLFGFMNGAMALELGSETPHHKSVVMGALKLLLLGDGDGIDATLSLGGAQDEDILTALFVFVAMVVFCVCVLNLFIAVHGEAYDSAQEKAFTSFLQERAGICLHCLLRPSWPPRCLKWRVPHRIRTYVFLQLASIAAWLLLLREETINVLIPTALLWGSAMLGDAILVQRPWIKSKEAEYYLWMCYKESFDQANLIAADRDATDSMDGKISRLKRDNKNLFKQVTTEINSISRHISEQNQVLNQKVQGMDSRLQGLESLIEDLHTSIQHIANARVQESPHLLE</sequence>
<feature type="repeat" description="ANK" evidence="3">
    <location>
        <begin position="355"/>
        <end position="387"/>
    </location>
</feature>
<keyword evidence="1" id="KW-0677">Repeat</keyword>
<dbReference type="SMART" id="SM00248">
    <property type="entry name" value="ANK"/>
    <property type="match status" value="4"/>
</dbReference>
<evidence type="ECO:0008006" key="8">
    <source>
        <dbReference type="Google" id="ProtNLM"/>
    </source>
</evidence>
<feature type="transmembrane region" description="Helical" evidence="5">
    <location>
        <begin position="643"/>
        <end position="665"/>
    </location>
</feature>
<dbReference type="Proteomes" id="UP001642484">
    <property type="component" value="Unassembled WGS sequence"/>
</dbReference>
<dbReference type="PANTHER" id="PTHR24198">
    <property type="entry name" value="ANKYRIN REPEAT AND PROTEIN KINASE DOMAIN-CONTAINING PROTEIN"/>
    <property type="match status" value="1"/>
</dbReference>
<keyword evidence="5" id="KW-0812">Transmembrane</keyword>
<feature type="transmembrane region" description="Helical" evidence="5">
    <location>
        <begin position="846"/>
        <end position="870"/>
    </location>
</feature>
<evidence type="ECO:0000313" key="6">
    <source>
        <dbReference type="EMBL" id="CAK9061260.1"/>
    </source>
</evidence>
<feature type="transmembrane region" description="Helical" evidence="5">
    <location>
        <begin position="939"/>
        <end position="960"/>
    </location>
</feature>
<dbReference type="InterPro" id="IPR002110">
    <property type="entry name" value="Ankyrin_rpt"/>
</dbReference>
<evidence type="ECO:0000256" key="3">
    <source>
        <dbReference type="PROSITE-ProRule" id="PRU00023"/>
    </source>
</evidence>
<feature type="region of interest" description="Disordered" evidence="4">
    <location>
        <begin position="1"/>
        <end position="44"/>
    </location>
</feature>
<keyword evidence="7" id="KW-1185">Reference proteome</keyword>
<dbReference type="Pfam" id="PF12796">
    <property type="entry name" value="Ank_2"/>
    <property type="match status" value="1"/>
</dbReference>
<name>A0ABP0NBV6_9DINO</name>
<reference evidence="6 7" key="1">
    <citation type="submission" date="2024-02" db="EMBL/GenBank/DDBJ databases">
        <authorList>
            <person name="Chen Y."/>
            <person name="Shah S."/>
            <person name="Dougan E. K."/>
            <person name="Thang M."/>
            <person name="Chan C."/>
        </authorList>
    </citation>
    <scope>NUCLEOTIDE SEQUENCE [LARGE SCALE GENOMIC DNA]</scope>
</reference>
<evidence type="ECO:0000256" key="2">
    <source>
        <dbReference type="ARBA" id="ARBA00023043"/>
    </source>
</evidence>
<keyword evidence="5" id="KW-1133">Transmembrane helix</keyword>
<feature type="transmembrane region" description="Helical" evidence="5">
    <location>
        <begin position="916"/>
        <end position="933"/>
    </location>
</feature>
<dbReference type="PROSITE" id="PS50297">
    <property type="entry name" value="ANK_REP_REGION"/>
    <property type="match status" value="1"/>
</dbReference>
<gene>
    <name evidence="6" type="ORF">CCMP2556_LOCUS30129</name>
</gene>
<feature type="transmembrane region" description="Helical" evidence="5">
    <location>
        <begin position="716"/>
        <end position="734"/>
    </location>
</feature>
<feature type="transmembrane region" description="Helical" evidence="5">
    <location>
        <begin position="779"/>
        <end position="798"/>
    </location>
</feature>
<dbReference type="SUPFAM" id="SSF48403">
    <property type="entry name" value="Ankyrin repeat"/>
    <property type="match status" value="1"/>
</dbReference>
<dbReference type="InterPro" id="IPR036770">
    <property type="entry name" value="Ankyrin_rpt-contain_sf"/>
</dbReference>
<keyword evidence="2 3" id="KW-0040">ANK repeat</keyword>
<accession>A0ABP0NBV6</accession>
<evidence type="ECO:0000313" key="7">
    <source>
        <dbReference type="Proteomes" id="UP001642484"/>
    </source>
</evidence>
<keyword evidence="5" id="KW-0472">Membrane</keyword>
<feature type="transmembrane region" description="Helical" evidence="5">
    <location>
        <begin position="677"/>
        <end position="704"/>
    </location>
</feature>
<dbReference type="PROSITE" id="PS50088">
    <property type="entry name" value="ANK_REPEAT"/>
    <property type="match status" value="1"/>
</dbReference>
<evidence type="ECO:0000256" key="5">
    <source>
        <dbReference type="SAM" id="Phobius"/>
    </source>
</evidence>
<evidence type="ECO:0000256" key="4">
    <source>
        <dbReference type="SAM" id="MobiDB-lite"/>
    </source>
</evidence>
<dbReference type="Gene3D" id="1.25.40.20">
    <property type="entry name" value="Ankyrin repeat-containing domain"/>
    <property type="match status" value="1"/>
</dbReference>
<protein>
    <recommendedName>
        <fullName evidence="8">Ion transport domain-containing protein</fullName>
    </recommendedName>
</protein>
<dbReference type="PANTHER" id="PTHR24198:SF185">
    <property type="entry name" value="ANKYRIN-3"/>
    <property type="match status" value="1"/>
</dbReference>
<organism evidence="6 7">
    <name type="scientific">Durusdinium trenchii</name>
    <dbReference type="NCBI Taxonomy" id="1381693"/>
    <lineage>
        <taxon>Eukaryota</taxon>
        <taxon>Sar</taxon>
        <taxon>Alveolata</taxon>
        <taxon>Dinophyceae</taxon>
        <taxon>Suessiales</taxon>
        <taxon>Symbiodiniaceae</taxon>
        <taxon>Durusdinium</taxon>
    </lineage>
</organism>
<evidence type="ECO:0000256" key="1">
    <source>
        <dbReference type="ARBA" id="ARBA00022737"/>
    </source>
</evidence>